<sequence>MTFPTSDTTFGPAAGNVWTRRGDALSLVRPPHVPRPVQFAADDHPIEIDVAATALIIIDMQNDFCHPDGWFGQKGIDVSPMRRPIPAIAALLDAWRAAAGRVVWVNWGIRADRLNLPPTVLFKGKRTADGVGYAETSPLDHGPSVVQGSWGAQVVEELPVAAGDITVHKHRLSGFWDNELDSLLRQQGITTLLYAGVNTDRCVFSTLQDAAFIGYDNILLSDACSTASPEYVTQAIHFIVRQLHGFVATSTALTGALREQA</sequence>
<name>A0A7Y9J0Z5_9BURK</name>
<evidence type="ECO:0000313" key="4">
    <source>
        <dbReference type="Proteomes" id="UP000542125"/>
    </source>
</evidence>
<keyword evidence="1" id="KW-0378">Hydrolase</keyword>
<protein>
    <submittedName>
        <fullName evidence="3">Nicotinamidase-related amidase</fullName>
    </submittedName>
</protein>
<evidence type="ECO:0000259" key="2">
    <source>
        <dbReference type="Pfam" id="PF00857"/>
    </source>
</evidence>
<accession>A0A7Y9J0Z5</accession>
<dbReference type="SUPFAM" id="SSF52499">
    <property type="entry name" value="Isochorismatase-like hydrolases"/>
    <property type="match status" value="1"/>
</dbReference>
<dbReference type="PANTHER" id="PTHR43540">
    <property type="entry name" value="PEROXYUREIDOACRYLATE/UREIDOACRYLATE AMIDOHYDROLASE-RELATED"/>
    <property type="match status" value="1"/>
</dbReference>
<reference evidence="3 4" key="1">
    <citation type="submission" date="2020-07" db="EMBL/GenBank/DDBJ databases">
        <title>Genomic Encyclopedia of Type Strains, Phase IV (KMG-V): Genome sequencing to study the core and pangenomes of soil and plant-associated prokaryotes.</title>
        <authorList>
            <person name="Whitman W."/>
        </authorList>
    </citation>
    <scope>NUCLEOTIDE SEQUENCE [LARGE SCALE GENOMIC DNA]</scope>
    <source>
        <strain evidence="3 4">SAS40</strain>
    </source>
</reference>
<evidence type="ECO:0000256" key="1">
    <source>
        <dbReference type="ARBA" id="ARBA00022801"/>
    </source>
</evidence>
<evidence type="ECO:0000313" key="3">
    <source>
        <dbReference type="EMBL" id="NYE86138.1"/>
    </source>
</evidence>
<dbReference type="InterPro" id="IPR000868">
    <property type="entry name" value="Isochorismatase-like_dom"/>
</dbReference>
<dbReference type="GO" id="GO:0016787">
    <property type="term" value="F:hydrolase activity"/>
    <property type="evidence" value="ECO:0007669"/>
    <property type="project" value="UniProtKB-KW"/>
</dbReference>
<dbReference type="Proteomes" id="UP000542125">
    <property type="component" value="Unassembled WGS sequence"/>
</dbReference>
<dbReference type="Gene3D" id="3.40.50.850">
    <property type="entry name" value="Isochorismatase-like"/>
    <property type="match status" value="1"/>
</dbReference>
<comment type="caution">
    <text evidence="3">The sequence shown here is derived from an EMBL/GenBank/DDBJ whole genome shotgun (WGS) entry which is preliminary data.</text>
</comment>
<keyword evidence="4" id="KW-1185">Reference proteome</keyword>
<feature type="domain" description="Isochorismatase-like" evidence="2">
    <location>
        <begin position="53"/>
        <end position="243"/>
    </location>
</feature>
<dbReference type="AlphaFoldDB" id="A0A7Y9J0Z5"/>
<dbReference type="InterPro" id="IPR036380">
    <property type="entry name" value="Isochorismatase-like_sf"/>
</dbReference>
<dbReference type="CDD" id="cd00431">
    <property type="entry name" value="cysteine_hydrolases"/>
    <property type="match status" value="1"/>
</dbReference>
<dbReference type="EMBL" id="JACBYR010000004">
    <property type="protein sequence ID" value="NYE86138.1"/>
    <property type="molecule type" value="Genomic_DNA"/>
</dbReference>
<dbReference type="Pfam" id="PF00857">
    <property type="entry name" value="Isochorismatase"/>
    <property type="match status" value="1"/>
</dbReference>
<proteinExistence type="predicted"/>
<organism evidence="3 4">
    <name type="scientific">Pigmentiphaga litoralis</name>
    <dbReference type="NCBI Taxonomy" id="516702"/>
    <lineage>
        <taxon>Bacteria</taxon>
        <taxon>Pseudomonadati</taxon>
        <taxon>Pseudomonadota</taxon>
        <taxon>Betaproteobacteria</taxon>
        <taxon>Burkholderiales</taxon>
        <taxon>Alcaligenaceae</taxon>
        <taxon>Pigmentiphaga</taxon>
    </lineage>
</organism>
<dbReference type="InterPro" id="IPR050272">
    <property type="entry name" value="Isochorismatase-like_hydrls"/>
</dbReference>
<dbReference type="PANTHER" id="PTHR43540:SF9">
    <property type="entry name" value="FAMILY HYDROLASE, PUTATIVE (AFU_ORTHOLOGUE AFUA_2G08700)-RELATED"/>
    <property type="match status" value="1"/>
</dbReference>
<dbReference type="RefSeq" id="WP_179590932.1">
    <property type="nucleotide sequence ID" value="NZ_JACBYR010000004.1"/>
</dbReference>
<gene>
    <name evidence="3" type="ORF">FHW18_005464</name>
</gene>